<reference evidence="1" key="1">
    <citation type="journal article" date="2015" name="Nature">
        <title>Complex archaea that bridge the gap between prokaryotes and eukaryotes.</title>
        <authorList>
            <person name="Spang A."/>
            <person name="Saw J.H."/>
            <person name="Jorgensen S.L."/>
            <person name="Zaremba-Niedzwiedzka K."/>
            <person name="Martijn J."/>
            <person name="Lind A.E."/>
            <person name="van Eijk R."/>
            <person name="Schleper C."/>
            <person name="Guy L."/>
            <person name="Ettema T.J."/>
        </authorList>
    </citation>
    <scope>NUCLEOTIDE SEQUENCE</scope>
</reference>
<name>A0A0F9CK49_9ZZZZ</name>
<sequence length="102" mass="11490">MKQELLEYICESTDEDELRAIAEMAWDTLKELRRRLGRVTMASLSSGSKVTWKCKKGGMYVAEVIRKKKTSVLVRVTEAPPFARFKPGAQVSVPAQMLDVEA</sequence>
<dbReference type="AlphaFoldDB" id="A0A0F9CK49"/>
<proteinExistence type="predicted"/>
<protein>
    <submittedName>
        <fullName evidence="1">Uncharacterized protein</fullName>
    </submittedName>
</protein>
<accession>A0A0F9CK49</accession>
<organism evidence="1">
    <name type="scientific">marine sediment metagenome</name>
    <dbReference type="NCBI Taxonomy" id="412755"/>
    <lineage>
        <taxon>unclassified sequences</taxon>
        <taxon>metagenomes</taxon>
        <taxon>ecological metagenomes</taxon>
    </lineage>
</organism>
<gene>
    <name evidence="1" type="ORF">LCGC14_2391570</name>
</gene>
<evidence type="ECO:0000313" key="1">
    <source>
        <dbReference type="EMBL" id="KKL26807.1"/>
    </source>
</evidence>
<dbReference type="EMBL" id="LAZR01035702">
    <property type="protein sequence ID" value="KKL26807.1"/>
    <property type="molecule type" value="Genomic_DNA"/>
</dbReference>
<comment type="caution">
    <text evidence="1">The sequence shown here is derived from an EMBL/GenBank/DDBJ whole genome shotgun (WGS) entry which is preliminary data.</text>
</comment>